<feature type="transmembrane region" description="Helical" evidence="6">
    <location>
        <begin position="223"/>
        <end position="241"/>
    </location>
</feature>
<comment type="caution">
    <text evidence="8">The sequence shown here is derived from an EMBL/GenBank/DDBJ whole genome shotgun (WGS) entry which is preliminary data.</text>
</comment>
<feature type="transmembrane region" description="Helical" evidence="6">
    <location>
        <begin position="20"/>
        <end position="37"/>
    </location>
</feature>
<evidence type="ECO:0000259" key="7">
    <source>
        <dbReference type="PROSITE" id="PS51379"/>
    </source>
</evidence>
<dbReference type="InterPro" id="IPR036197">
    <property type="entry name" value="NarG-like_sf"/>
</dbReference>
<evidence type="ECO:0000256" key="5">
    <source>
        <dbReference type="ARBA" id="ARBA00023014"/>
    </source>
</evidence>
<dbReference type="Proteomes" id="UP000772181">
    <property type="component" value="Unassembled WGS sequence"/>
</dbReference>
<dbReference type="Pfam" id="PF02754">
    <property type="entry name" value="CCG"/>
    <property type="match status" value="2"/>
</dbReference>
<dbReference type="PROSITE" id="PS51379">
    <property type="entry name" value="4FE4S_FER_2"/>
    <property type="match status" value="2"/>
</dbReference>
<keyword evidence="6" id="KW-1133">Transmembrane helix</keyword>
<proteinExistence type="predicted"/>
<keyword evidence="2" id="KW-0479">Metal-binding</keyword>
<keyword evidence="6" id="KW-0472">Membrane</keyword>
<reference evidence="8" key="1">
    <citation type="submission" date="2020-07" db="EMBL/GenBank/DDBJ databases">
        <title>Huge and variable diversity of episymbiotic CPR bacteria and DPANN archaea in groundwater ecosystems.</title>
        <authorList>
            <person name="He C.Y."/>
            <person name="Keren R."/>
            <person name="Whittaker M."/>
            <person name="Farag I.F."/>
            <person name="Doudna J."/>
            <person name="Cate J.H.D."/>
            <person name="Banfield J.F."/>
        </authorList>
    </citation>
    <scope>NUCLEOTIDE SEQUENCE</scope>
    <source>
        <strain evidence="8">NC_groundwater_1482_Ag_S-0.65um_47_24</strain>
    </source>
</reference>
<evidence type="ECO:0000256" key="2">
    <source>
        <dbReference type="ARBA" id="ARBA00022723"/>
    </source>
</evidence>
<evidence type="ECO:0000313" key="8">
    <source>
        <dbReference type="EMBL" id="MBI4595690.1"/>
    </source>
</evidence>
<keyword evidence="1" id="KW-0004">4Fe-4S</keyword>
<organism evidence="8 9">
    <name type="scientific">Tectimicrobiota bacterium</name>
    <dbReference type="NCBI Taxonomy" id="2528274"/>
    <lineage>
        <taxon>Bacteria</taxon>
        <taxon>Pseudomonadati</taxon>
        <taxon>Nitrospinota/Tectimicrobiota group</taxon>
        <taxon>Candidatus Tectimicrobiota</taxon>
    </lineage>
</organism>
<dbReference type="GO" id="GO:0051539">
    <property type="term" value="F:4 iron, 4 sulfur cluster binding"/>
    <property type="evidence" value="ECO:0007669"/>
    <property type="project" value="UniProtKB-KW"/>
</dbReference>
<dbReference type="PANTHER" id="PTHR43255:SF1">
    <property type="entry name" value="IRON-SULFUR-BINDING OXIDOREDUCTASE FADF-RELATED"/>
    <property type="match status" value="1"/>
</dbReference>
<feature type="domain" description="4Fe-4S ferredoxin-type" evidence="7">
    <location>
        <begin position="345"/>
        <end position="376"/>
    </location>
</feature>
<dbReference type="InterPro" id="IPR017896">
    <property type="entry name" value="4Fe4S_Fe-S-bd"/>
</dbReference>
<dbReference type="InterPro" id="IPR004017">
    <property type="entry name" value="Cys_rich_dom"/>
</dbReference>
<dbReference type="Gene3D" id="1.10.1060.10">
    <property type="entry name" value="Alpha-helical ferredoxin"/>
    <property type="match status" value="1"/>
</dbReference>
<keyword evidence="4" id="KW-0408">Iron</keyword>
<protein>
    <submittedName>
        <fullName evidence="8">4Fe-4S dicluster domain-containing protein</fullName>
    </submittedName>
</protein>
<feature type="domain" description="4Fe-4S ferredoxin-type" evidence="7">
    <location>
        <begin position="287"/>
        <end position="316"/>
    </location>
</feature>
<gene>
    <name evidence="8" type="ORF">HY730_04835</name>
</gene>
<dbReference type="PROSITE" id="PS00198">
    <property type="entry name" value="4FE4S_FER_1"/>
    <property type="match status" value="1"/>
</dbReference>
<dbReference type="GO" id="GO:0046872">
    <property type="term" value="F:metal ion binding"/>
    <property type="evidence" value="ECO:0007669"/>
    <property type="project" value="UniProtKB-KW"/>
</dbReference>
<dbReference type="Gene3D" id="1.20.950.20">
    <property type="entry name" value="Transmembrane di-heme cytochromes, Chain C"/>
    <property type="match status" value="1"/>
</dbReference>
<accession>A0A933GM69</accession>
<dbReference type="SUPFAM" id="SSF103501">
    <property type="entry name" value="Respiratory nitrate reductase 1 gamma chain"/>
    <property type="match status" value="1"/>
</dbReference>
<dbReference type="PANTHER" id="PTHR43255">
    <property type="entry name" value="IRON-SULFUR-BINDING OXIDOREDUCTASE FADF-RELATED-RELATED"/>
    <property type="match status" value="1"/>
</dbReference>
<dbReference type="EMBL" id="JACQWF010000223">
    <property type="protein sequence ID" value="MBI4595690.1"/>
    <property type="molecule type" value="Genomic_DNA"/>
</dbReference>
<dbReference type="SUPFAM" id="SSF46548">
    <property type="entry name" value="alpha-helical ferredoxin"/>
    <property type="match status" value="1"/>
</dbReference>
<feature type="transmembrane region" description="Helical" evidence="6">
    <location>
        <begin position="126"/>
        <end position="147"/>
    </location>
</feature>
<dbReference type="GO" id="GO:0016491">
    <property type="term" value="F:oxidoreductase activity"/>
    <property type="evidence" value="ECO:0007669"/>
    <property type="project" value="UniProtKB-KW"/>
</dbReference>
<evidence type="ECO:0000256" key="4">
    <source>
        <dbReference type="ARBA" id="ARBA00023004"/>
    </source>
</evidence>
<keyword evidence="3" id="KW-0560">Oxidoreductase</keyword>
<evidence type="ECO:0000256" key="1">
    <source>
        <dbReference type="ARBA" id="ARBA00022485"/>
    </source>
</evidence>
<dbReference type="InterPro" id="IPR051460">
    <property type="entry name" value="HdrC_iron-sulfur_subunit"/>
</dbReference>
<evidence type="ECO:0000313" key="9">
    <source>
        <dbReference type="Proteomes" id="UP000772181"/>
    </source>
</evidence>
<dbReference type="InterPro" id="IPR017900">
    <property type="entry name" value="4Fe4S_Fe_S_CS"/>
</dbReference>
<name>A0A933GM69_UNCTE</name>
<feature type="transmembrane region" description="Helical" evidence="6">
    <location>
        <begin position="80"/>
        <end position="106"/>
    </location>
</feature>
<keyword evidence="5" id="KW-0411">Iron-sulfur</keyword>
<dbReference type="GO" id="GO:0005886">
    <property type="term" value="C:plasma membrane"/>
    <property type="evidence" value="ECO:0007669"/>
    <property type="project" value="TreeGrafter"/>
</dbReference>
<sequence length="672" mass="76370">MDYQITREIFWNLAVWVKVVIYPIALIFIVMLINGTWNRVELWRLGQDKSRLRLPKWEELRERLEFTLTSIFSHSHILRWLYPGCIHFLIFWGVFLLFLGTCIIFIQEDITKPIFGYQFLYGSFYLYYSLILDMAGVAGIVGVILAVHRRYMTKPRALDNLPTDSLSLIWLLVVLLTGFGVEGLRIALTKPWFEVYSPIGWELGKLFIKMHLGPNALSILHGLTWWAHFIISLGFIAYVAYSKLFHIFSSSLNTFLRSTGIKGALKPITNFEEAEVFGVTKLEDFTWKELLDGDACTRCGRCQENCPAFISDKPLNPKKITLDHKKQMEVVGAATGESVPPLIGGDGIIEDEIWACTTCRACQEHCPVFIEQMEKIVEMRRGLVLMESRFPAEVQPFFRNMEVNSNPWGIGREKRADWAIELGVPIAAEHSEFELLYWVGCAGAFEDRNKRIAASMVKILKKAGVNFAILGNEEGCCGDAARRIGQEYLFQTLALKNIEVMKKYGVKRILAACPHGYNTLKNEYPQFGGNYEVIHSTEFIFNLLRQGQIAPEKGVFCKAAYHDSCYLGRYNDIYEQPRVILEDLPGLISVDFERKKTTGYCCGGGGGRMWMEESIGRRIAHVRTEEAIKIGAGVIATACPFCMIQLNDAVKDLGKEDTMRVMDIIELVAQTL</sequence>
<dbReference type="InterPro" id="IPR009051">
    <property type="entry name" value="Helical_ferredxn"/>
</dbReference>
<evidence type="ECO:0000256" key="3">
    <source>
        <dbReference type="ARBA" id="ARBA00023002"/>
    </source>
</evidence>
<feature type="transmembrane region" description="Helical" evidence="6">
    <location>
        <begin position="168"/>
        <end position="188"/>
    </location>
</feature>
<dbReference type="Pfam" id="PF13183">
    <property type="entry name" value="Fer4_8"/>
    <property type="match status" value="1"/>
</dbReference>
<dbReference type="AlphaFoldDB" id="A0A933GM69"/>
<keyword evidence="6" id="KW-0812">Transmembrane</keyword>
<evidence type="ECO:0000256" key="6">
    <source>
        <dbReference type="SAM" id="Phobius"/>
    </source>
</evidence>